<dbReference type="RefSeq" id="WP_034213756.1">
    <property type="nucleotide sequence ID" value="NZ_AVCK01000034.1"/>
</dbReference>
<feature type="transmembrane region" description="Helical" evidence="1">
    <location>
        <begin position="92"/>
        <end position="111"/>
    </location>
</feature>
<sequence>MASSLLALLDDIATILDDVSVMTKVATKKTAGVLGDDLALNAQQVAGVKPDRELPVVWAVAKGSTVNKLILVPAALAISAFEGWLAGRGITVPIVTALMMVGGAFLCYEGVEKLMHKFLHPAETQKETVALLEAVADESVDLVAREKDKIKGAIRTDFILSAEIIVITLGTVAAKDFVTQVGVLCAIAAIMTVGVYGLVAGIVKLDDGGLYLSQLPGDSAARRAKRALGRGILTAAPWLMKFLAIAGTAAMFLVGGQILVHSIPVVHHFVQDITPAGGWGLPVSMLAEAGFGILAGIAVVLGVTAWGKLRGKDKAAAH</sequence>
<dbReference type="OrthoDB" id="9814178at2"/>
<organism evidence="2 3">
    <name type="scientific">Arenimonas metalli CF5-1</name>
    <dbReference type="NCBI Taxonomy" id="1384056"/>
    <lineage>
        <taxon>Bacteria</taxon>
        <taxon>Pseudomonadati</taxon>
        <taxon>Pseudomonadota</taxon>
        <taxon>Gammaproteobacteria</taxon>
        <taxon>Lysobacterales</taxon>
        <taxon>Lysobacteraceae</taxon>
        <taxon>Arenimonas</taxon>
    </lineage>
</organism>
<accession>A0A091AY87</accession>
<dbReference type="eggNOG" id="COG2354">
    <property type="taxonomic scope" value="Bacteria"/>
</dbReference>
<name>A0A091AY87_9GAMM</name>
<feature type="transmembrane region" description="Helical" evidence="1">
    <location>
        <begin position="180"/>
        <end position="203"/>
    </location>
</feature>
<feature type="transmembrane region" description="Helical" evidence="1">
    <location>
        <begin position="232"/>
        <end position="259"/>
    </location>
</feature>
<evidence type="ECO:0008006" key="4">
    <source>
        <dbReference type="Google" id="ProtNLM"/>
    </source>
</evidence>
<keyword evidence="1" id="KW-1133">Transmembrane helix</keyword>
<dbReference type="PANTHER" id="PTHR30503:SF3">
    <property type="entry name" value="INNER MEMBRANE PROTEIN YEDI"/>
    <property type="match status" value="1"/>
</dbReference>
<proteinExistence type="predicted"/>
<dbReference type="PATRIC" id="fig|1384056.3.peg.2069"/>
<comment type="caution">
    <text evidence="2">The sequence shown here is derived from an EMBL/GenBank/DDBJ whole genome shotgun (WGS) entry which is preliminary data.</text>
</comment>
<dbReference type="STRING" id="1384056.N787_13610"/>
<evidence type="ECO:0000313" key="3">
    <source>
        <dbReference type="Proteomes" id="UP000029393"/>
    </source>
</evidence>
<keyword evidence="1" id="KW-0812">Transmembrane</keyword>
<dbReference type="AlphaFoldDB" id="A0A091AY87"/>
<reference evidence="2 3" key="1">
    <citation type="submission" date="2013-09" db="EMBL/GenBank/DDBJ databases">
        <title>Genome sequencing of Arenimonas metalli.</title>
        <authorList>
            <person name="Chen F."/>
            <person name="Wang G."/>
        </authorList>
    </citation>
    <scope>NUCLEOTIDE SEQUENCE [LARGE SCALE GENOMIC DNA]</scope>
    <source>
        <strain evidence="2 3">CF5-1</strain>
    </source>
</reference>
<dbReference type="GO" id="GO:0005886">
    <property type="term" value="C:plasma membrane"/>
    <property type="evidence" value="ECO:0007669"/>
    <property type="project" value="TreeGrafter"/>
</dbReference>
<dbReference type="InterPro" id="IPR008526">
    <property type="entry name" value="YedI"/>
</dbReference>
<dbReference type="PIRSF" id="PIRSF016660">
    <property type="entry name" value="YedI"/>
    <property type="match status" value="1"/>
</dbReference>
<feature type="transmembrane region" description="Helical" evidence="1">
    <location>
        <begin position="154"/>
        <end position="174"/>
    </location>
</feature>
<evidence type="ECO:0000256" key="1">
    <source>
        <dbReference type="SAM" id="Phobius"/>
    </source>
</evidence>
<keyword evidence="3" id="KW-1185">Reference proteome</keyword>
<keyword evidence="1" id="KW-0472">Membrane</keyword>
<dbReference type="Proteomes" id="UP000029393">
    <property type="component" value="Unassembled WGS sequence"/>
</dbReference>
<protein>
    <recommendedName>
        <fullName evidence="4">DUF808 domain-containing protein</fullName>
    </recommendedName>
</protein>
<dbReference type="EMBL" id="AVCK01000034">
    <property type="protein sequence ID" value="KFN44386.1"/>
    <property type="molecule type" value="Genomic_DNA"/>
</dbReference>
<dbReference type="Pfam" id="PF05661">
    <property type="entry name" value="DUF808"/>
    <property type="match status" value="1"/>
</dbReference>
<dbReference type="PANTHER" id="PTHR30503">
    <property type="entry name" value="INNER MEMBRANE PROTEIN YEDI"/>
    <property type="match status" value="1"/>
</dbReference>
<gene>
    <name evidence="2" type="ORF">N787_13610</name>
</gene>
<feature type="transmembrane region" description="Helical" evidence="1">
    <location>
        <begin position="279"/>
        <end position="306"/>
    </location>
</feature>
<evidence type="ECO:0000313" key="2">
    <source>
        <dbReference type="EMBL" id="KFN44386.1"/>
    </source>
</evidence>